<dbReference type="Pfam" id="PF24994">
    <property type="entry name" value="GIL1_IRKI_C"/>
    <property type="match status" value="1"/>
</dbReference>
<dbReference type="Pfam" id="PF04859">
    <property type="entry name" value="DUF641"/>
    <property type="match status" value="1"/>
</dbReference>
<gene>
    <name evidence="4" type="ORF">PIB30_002301</name>
</gene>
<proteinExistence type="predicted"/>
<dbReference type="PANTHER" id="PTHR31161">
    <property type="entry name" value="PROTEIN GRAVITROPIC IN THE LIGHT 1"/>
    <property type="match status" value="1"/>
</dbReference>
<keyword evidence="1" id="KW-0175">Coiled coil</keyword>
<dbReference type="EMBL" id="JASCZI010120833">
    <property type="protein sequence ID" value="MED6155091.1"/>
    <property type="molecule type" value="Genomic_DNA"/>
</dbReference>
<dbReference type="InterPro" id="IPR006943">
    <property type="entry name" value="DUF641_pln"/>
</dbReference>
<evidence type="ECO:0000259" key="3">
    <source>
        <dbReference type="Pfam" id="PF24994"/>
    </source>
</evidence>
<sequence length="474" mass="53891">MRTKSVTKGSSRSNNRFAKTIQKVISLKSATNKFASNNALFLLTTTHHETKNNEESSKARTKRRGAVMEALIARLFAGVTTIKASYAELQMAQQPYNNEAIQKADQAVVDELISISELKKRFFKKELNISSPQVTLMLAQLQEQQSLMKTFQITIEKLQSLVDAKESEISSLKKELHECIAFNKSLEKKFQNLHLSELNTTHFIHFLQHTLRSMKSFTKLMIKEMESSNWDLELAVKCIQPDAVFIKQSHQCYAFESFVNMTMFEGFNYKNFSVPSESPLQEHHNRNLHLENFKRCKSLNTKHYDPNSSFARFLKSKYLQVVHAKMECSFFGNLNHRKLLNNGGVPDSAFFIAFAEMAKRVWCLHCLALSFDEDVRIFQVKKNTRFSEAYMECEAEQVSDSDSGELRVGFTVVPGFMIGKSVIQSQVYLSPIGQLAPNGGKGGSTVTDIVPLLFSNIDCGVSNIDDHDHDHDYS</sequence>
<organism evidence="4 5">
    <name type="scientific">Stylosanthes scabra</name>
    <dbReference type="NCBI Taxonomy" id="79078"/>
    <lineage>
        <taxon>Eukaryota</taxon>
        <taxon>Viridiplantae</taxon>
        <taxon>Streptophyta</taxon>
        <taxon>Embryophyta</taxon>
        <taxon>Tracheophyta</taxon>
        <taxon>Spermatophyta</taxon>
        <taxon>Magnoliopsida</taxon>
        <taxon>eudicotyledons</taxon>
        <taxon>Gunneridae</taxon>
        <taxon>Pentapetalae</taxon>
        <taxon>rosids</taxon>
        <taxon>fabids</taxon>
        <taxon>Fabales</taxon>
        <taxon>Fabaceae</taxon>
        <taxon>Papilionoideae</taxon>
        <taxon>50 kb inversion clade</taxon>
        <taxon>dalbergioids sensu lato</taxon>
        <taxon>Dalbergieae</taxon>
        <taxon>Pterocarpus clade</taxon>
        <taxon>Stylosanthes</taxon>
    </lineage>
</organism>
<keyword evidence="5" id="KW-1185">Reference proteome</keyword>
<dbReference type="InterPro" id="IPR040225">
    <property type="entry name" value="GIL1-like"/>
</dbReference>
<evidence type="ECO:0008006" key="6">
    <source>
        <dbReference type="Google" id="ProtNLM"/>
    </source>
</evidence>
<protein>
    <recommendedName>
        <fullName evidence="6">DUF641 domain-containing protein</fullName>
    </recommendedName>
</protein>
<evidence type="ECO:0000256" key="1">
    <source>
        <dbReference type="SAM" id="Coils"/>
    </source>
</evidence>
<accession>A0ABU6U1X0</accession>
<evidence type="ECO:0000313" key="4">
    <source>
        <dbReference type="EMBL" id="MED6155091.1"/>
    </source>
</evidence>
<feature type="domain" description="GIL1/IRKI C-terminal" evidence="3">
    <location>
        <begin position="377"/>
        <end position="428"/>
    </location>
</feature>
<evidence type="ECO:0000259" key="2">
    <source>
        <dbReference type="Pfam" id="PF04859"/>
    </source>
</evidence>
<evidence type="ECO:0000313" key="5">
    <source>
        <dbReference type="Proteomes" id="UP001341840"/>
    </source>
</evidence>
<name>A0ABU6U1X0_9FABA</name>
<feature type="domain" description="DUF641" evidence="2">
    <location>
        <begin position="66"/>
        <end position="189"/>
    </location>
</feature>
<dbReference type="InterPro" id="IPR056813">
    <property type="entry name" value="GIL1_IRKI_C"/>
</dbReference>
<comment type="caution">
    <text evidence="4">The sequence shown here is derived from an EMBL/GenBank/DDBJ whole genome shotgun (WGS) entry which is preliminary data.</text>
</comment>
<dbReference type="Proteomes" id="UP001341840">
    <property type="component" value="Unassembled WGS sequence"/>
</dbReference>
<reference evidence="4 5" key="1">
    <citation type="journal article" date="2023" name="Plants (Basel)">
        <title>Bridging the Gap: Combining Genomics and Transcriptomics Approaches to Understand Stylosanthes scabra, an Orphan Legume from the Brazilian Caatinga.</title>
        <authorList>
            <person name="Ferreira-Neto J.R.C."/>
            <person name="da Silva M.D."/>
            <person name="Binneck E."/>
            <person name="de Melo N.F."/>
            <person name="da Silva R.H."/>
            <person name="de Melo A.L.T.M."/>
            <person name="Pandolfi V."/>
            <person name="Bustamante F.O."/>
            <person name="Brasileiro-Vidal A.C."/>
            <person name="Benko-Iseppon A.M."/>
        </authorList>
    </citation>
    <scope>NUCLEOTIDE SEQUENCE [LARGE SCALE GENOMIC DNA]</scope>
    <source>
        <tissue evidence="4">Leaves</tissue>
    </source>
</reference>
<feature type="coiled-coil region" evidence="1">
    <location>
        <begin position="148"/>
        <end position="175"/>
    </location>
</feature>